<dbReference type="AlphaFoldDB" id="A0A6N7KZR3"/>
<dbReference type="RefSeq" id="WP_153468574.1">
    <property type="nucleotide sequence ID" value="NZ_WBOF01000003.1"/>
</dbReference>
<dbReference type="EMBL" id="WBOF01000003">
    <property type="protein sequence ID" value="MQS16891.1"/>
    <property type="molecule type" value="Genomic_DNA"/>
</dbReference>
<reference evidence="4 5" key="1">
    <citation type="submission" date="2019-09" db="EMBL/GenBank/DDBJ databases">
        <title>Genome Sequences of Streptomyces kaniharaensis ATCC 21070.</title>
        <authorList>
            <person name="Zhu W."/>
            <person name="De Crecy-Lagard V."/>
            <person name="Richards N.G."/>
        </authorList>
    </citation>
    <scope>NUCLEOTIDE SEQUENCE [LARGE SCALE GENOMIC DNA]</scope>
    <source>
        <strain evidence="4 5">SF-557</strain>
    </source>
</reference>
<evidence type="ECO:0000256" key="2">
    <source>
        <dbReference type="SAM" id="Phobius"/>
    </source>
</evidence>
<dbReference type="InterPro" id="IPR025241">
    <property type="entry name" value="DUF4190"/>
</dbReference>
<keyword evidence="2" id="KW-0472">Membrane</keyword>
<protein>
    <submittedName>
        <fullName evidence="4">DUF4190 domain-containing protein</fullName>
    </submittedName>
</protein>
<dbReference type="OrthoDB" id="3628931at2"/>
<evidence type="ECO:0000259" key="3">
    <source>
        <dbReference type="Pfam" id="PF13828"/>
    </source>
</evidence>
<evidence type="ECO:0000313" key="5">
    <source>
        <dbReference type="Proteomes" id="UP000450000"/>
    </source>
</evidence>
<proteinExistence type="predicted"/>
<feature type="compositionally biased region" description="Low complexity" evidence="1">
    <location>
        <begin position="38"/>
        <end position="53"/>
    </location>
</feature>
<keyword evidence="5" id="KW-1185">Reference proteome</keyword>
<name>A0A6N7KZR3_9ACTN</name>
<keyword evidence="2" id="KW-1133">Transmembrane helix</keyword>
<comment type="caution">
    <text evidence="4">The sequence shown here is derived from an EMBL/GenBank/DDBJ whole genome shotgun (WGS) entry which is preliminary data.</text>
</comment>
<feature type="domain" description="DUF4190" evidence="3">
    <location>
        <begin position="91"/>
        <end position="148"/>
    </location>
</feature>
<evidence type="ECO:0000256" key="1">
    <source>
        <dbReference type="SAM" id="MobiDB-lite"/>
    </source>
</evidence>
<gene>
    <name evidence="4" type="ORF">F7Q99_33070</name>
</gene>
<feature type="compositionally biased region" description="Pro residues" evidence="1">
    <location>
        <begin position="70"/>
        <end position="81"/>
    </location>
</feature>
<keyword evidence="2" id="KW-0812">Transmembrane</keyword>
<evidence type="ECO:0000313" key="4">
    <source>
        <dbReference type="EMBL" id="MQS16891.1"/>
    </source>
</evidence>
<dbReference type="Proteomes" id="UP000450000">
    <property type="component" value="Unassembled WGS sequence"/>
</dbReference>
<feature type="transmembrane region" description="Helical" evidence="2">
    <location>
        <begin position="130"/>
        <end position="158"/>
    </location>
</feature>
<feature type="transmembrane region" description="Helical" evidence="2">
    <location>
        <begin position="92"/>
        <end position="118"/>
    </location>
</feature>
<organism evidence="4 5">
    <name type="scientific">Streptomyces kaniharaensis</name>
    <dbReference type="NCBI Taxonomy" id="212423"/>
    <lineage>
        <taxon>Bacteria</taxon>
        <taxon>Bacillati</taxon>
        <taxon>Actinomycetota</taxon>
        <taxon>Actinomycetes</taxon>
        <taxon>Kitasatosporales</taxon>
        <taxon>Streptomycetaceae</taxon>
        <taxon>Streptomyces</taxon>
    </lineage>
</organism>
<feature type="region of interest" description="Disordered" evidence="1">
    <location>
        <begin position="1"/>
        <end position="84"/>
    </location>
</feature>
<sequence>MSRPIDDPSAAQPTPPTSDAGLSAPPGDPATTDRASSEQPAIEQPAAQAVLPGYPQPPQAPGPYTAGPYGPGPHGWPPHAVPQPKAKASGMAITSFVLGLLGFVPPLSLVSIGLAISAFRRIFRRRQGGFGFAVAGLVLACSWTMVAVTVGGLVAYGLHDLTSGPARGADGHPVAAGRAGLWYLKAGDCALDDLSTHHADPSHFRVVPCDQPHRLEVYASATIPGGDSYPGVASAQKSARGLCQARTDSTAVPKGGSIGYFYPSKARWVLADDRDALCVFTSATPWSGTVKPGNGPKASTPV</sequence>
<dbReference type="Pfam" id="PF13828">
    <property type="entry name" value="DUF4190"/>
    <property type="match status" value="1"/>
</dbReference>
<accession>A0A6N7KZR3</accession>